<dbReference type="AlphaFoldDB" id="A0A7E5W4E3"/>
<keyword evidence="3" id="KW-1185">Reference proteome</keyword>
<dbReference type="RefSeq" id="XP_026735116.1">
    <property type="nucleotide sequence ID" value="XM_026879315.1"/>
</dbReference>
<protein>
    <submittedName>
        <fullName evidence="4">Uncharacterized protein LOC113499009</fullName>
    </submittedName>
</protein>
<sequence>MLASKVFVAVLFLCFVHQCVSKPATENEATERPGYLRSFWSWITSWWSSEETVQPVTEPLIQSTTSGPNSVGVNVTQITIWCNDQTCTTMKCDKTQCRNITCSLYDTDFRGECREYNAITESNNNDIQSTEATSSTTDSGVQSKPINTPSVDNSPAVNAPADSETGAVVDAAVDKQPEQPPIENVQNVTPENIQIKVISGNSDVKASTTN</sequence>
<dbReference type="GeneID" id="113499009"/>
<feature type="chain" id="PRO_5029021933" evidence="2">
    <location>
        <begin position="22"/>
        <end position="210"/>
    </location>
</feature>
<organism evidence="3 4">
    <name type="scientific">Trichoplusia ni</name>
    <name type="common">Cabbage looper</name>
    <dbReference type="NCBI Taxonomy" id="7111"/>
    <lineage>
        <taxon>Eukaryota</taxon>
        <taxon>Metazoa</taxon>
        <taxon>Ecdysozoa</taxon>
        <taxon>Arthropoda</taxon>
        <taxon>Hexapoda</taxon>
        <taxon>Insecta</taxon>
        <taxon>Pterygota</taxon>
        <taxon>Neoptera</taxon>
        <taxon>Endopterygota</taxon>
        <taxon>Lepidoptera</taxon>
        <taxon>Glossata</taxon>
        <taxon>Ditrysia</taxon>
        <taxon>Noctuoidea</taxon>
        <taxon>Noctuidae</taxon>
        <taxon>Plusiinae</taxon>
        <taxon>Trichoplusia</taxon>
    </lineage>
</organism>
<proteinExistence type="predicted"/>
<evidence type="ECO:0000313" key="3">
    <source>
        <dbReference type="Proteomes" id="UP000322000"/>
    </source>
</evidence>
<dbReference type="InParanoid" id="A0A7E5W4E3"/>
<dbReference type="KEGG" id="tnl:113499009"/>
<evidence type="ECO:0000256" key="2">
    <source>
        <dbReference type="SAM" id="SignalP"/>
    </source>
</evidence>
<gene>
    <name evidence="4" type="primary">LOC113499009</name>
</gene>
<dbReference type="Proteomes" id="UP000322000">
    <property type="component" value="Chromosome 11"/>
</dbReference>
<dbReference type="OrthoDB" id="7483946at2759"/>
<feature type="compositionally biased region" description="Polar residues" evidence="1">
    <location>
        <begin position="124"/>
        <end position="156"/>
    </location>
</feature>
<reference evidence="4" key="1">
    <citation type="submission" date="2025-08" db="UniProtKB">
        <authorList>
            <consortium name="RefSeq"/>
        </authorList>
    </citation>
    <scope>IDENTIFICATION</scope>
</reference>
<accession>A0A7E5W4E3</accession>
<keyword evidence="2" id="KW-0732">Signal</keyword>
<evidence type="ECO:0000256" key="1">
    <source>
        <dbReference type="SAM" id="MobiDB-lite"/>
    </source>
</evidence>
<evidence type="ECO:0000313" key="4">
    <source>
        <dbReference type="RefSeq" id="XP_026735116.1"/>
    </source>
</evidence>
<feature type="signal peptide" evidence="2">
    <location>
        <begin position="1"/>
        <end position="21"/>
    </location>
</feature>
<feature type="region of interest" description="Disordered" evidence="1">
    <location>
        <begin position="124"/>
        <end position="165"/>
    </location>
</feature>
<name>A0A7E5W4E3_TRINI</name>